<dbReference type="Gene3D" id="3.40.1440.10">
    <property type="entry name" value="GIY-YIG endonuclease"/>
    <property type="match status" value="1"/>
</dbReference>
<keyword evidence="3" id="KW-1185">Reference proteome</keyword>
<dbReference type="PROSITE" id="PS50164">
    <property type="entry name" value="GIY_YIG"/>
    <property type="match status" value="1"/>
</dbReference>
<reference evidence="2 3" key="1">
    <citation type="submission" date="2021-06" db="EMBL/GenBank/DDBJ databases">
        <title>Whole genome sequences of Flavobacterium sp. KK2020170 and assembly.</title>
        <authorList>
            <person name="Kitahara K."/>
            <person name="Miyoshi S."/>
            <person name="Uesaka K."/>
        </authorList>
    </citation>
    <scope>NUCLEOTIDE SEQUENCE [LARGE SCALE GENOMIC DNA]</scope>
    <source>
        <strain evidence="2 3">KK2020170</strain>
    </source>
</reference>
<dbReference type="EMBL" id="AP024749">
    <property type="protein sequence ID" value="BCY28496.1"/>
    <property type="molecule type" value="Genomic_DNA"/>
</dbReference>
<dbReference type="Pfam" id="PF01541">
    <property type="entry name" value="GIY-YIG"/>
    <property type="match status" value="1"/>
</dbReference>
<dbReference type="SUPFAM" id="SSF82771">
    <property type="entry name" value="GIY-YIG endonuclease"/>
    <property type="match status" value="1"/>
</dbReference>
<dbReference type="CDD" id="cd10449">
    <property type="entry name" value="GIY-YIG_SLX1_like"/>
    <property type="match status" value="1"/>
</dbReference>
<evidence type="ECO:0000313" key="3">
    <source>
        <dbReference type="Proteomes" id="UP000825258"/>
    </source>
</evidence>
<evidence type="ECO:0000313" key="2">
    <source>
        <dbReference type="EMBL" id="BCY28496.1"/>
    </source>
</evidence>
<organism evidence="2 3">
    <name type="scientific">Flavobacterium okayamense</name>
    <dbReference type="NCBI Taxonomy" id="2830782"/>
    <lineage>
        <taxon>Bacteria</taxon>
        <taxon>Pseudomonadati</taxon>
        <taxon>Bacteroidota</taxon>
        <taxon>Flavobacteriia</taxon>
        <taxon>Flavobacteriales</taxon>
        <taxon>Flavobacteriaceae</taxon>
        <taxon>Flavobacterium</taxon>
    </lineage>
</organism>
<name>A0ABM7S511_9FLAO</name>
<accession>A0ABM7S511</accession>
<gene>
    <name evidence="2" type="ORF">KK2020170_13640</name>
</gene>
<dbReference type="InterPro" id="IPR000305">
    <property type="entry name" value="GIY-YIG_endonuc"/>
</dbReference>
<sequence>MVVMFYTYILFSTKTHKYYVGQTNNLSDRLFRHNSGQQVSTKNGIPWILIVSFDFSTRKEAVYLETKIKKRGIKRFLIDNDLLEQ</sequence>
<dbReference type="Proteomes" id="UP000825258">
    <property type="component" value="Chromosome"/>
</dbReference>
<evidence type="ECO:0000259" key="1">
    <source>
        <dbReference type="PROSITE" id="PS50164"/>
    </source>
</evidence>
<protein>
    <recommendedName>
        <fullName evidence="1">GIY-YIG domain-containing protein</fullName>
    </recommendedName>
</protein>
<proteinExistence type="predicted"/>
<feature type="domain" description="GIY-YIG" evidence="1">
    <location>
        <begin position="3"/>
        <end position="78"/>
    </location>
</feature>
<dbReference type="InterPro" id="IPR035901">
    <property type="entry name" value="GIY-YIG_endonuc_sf"/>
</dbReference>